<feature type="compositionally biased region" description="Acidic residues" evidence="1">
    <location>
        <begin position="29"/>
        <end position="43"/>
    </location>
</feature>
<sequence>MPKTLLLLMIALLDADDPHLGDDSHALDQDDEADETEDLDDDF</sequence>
<evidence type="ECO:0000313" key="2">
    <source>
        <dbReference type="EMBL" id="GIH31491.1"/>
    </source>
</evidence>
<feature type="compositionally biased region" description="Basic and acidic residues" evidence="1">
    <location>
        <begin position="19"/>
        <end position="28"/>
    </location>
</feature>
<evidence type="ECO:0000313" key="3">
    <source>
        <dbReference type="Proteomes" id="UP000651728"/>
    </source>
</evidence>
<dbReference type="Proteomes" id="UP000651728">
    <property type="component" value="Unassembled WGS sequence"/>
</dbReference>
<name>A0ABQ4F9I6_9ACTN</name>
<feature type="region of interest" description="Disordered" evidence="1">
    <location>
        <begin position="19"/>
        <end position="43"/>
    </location>
</feature>
<dbReference type="EMBL" id="BOOB01000011">
    <property type="protein sequence ID" value="GIH31491.1"/>
    <property type="molecule type" value="Genomic_DNA"/>
</dbReference>
<dbReference type="RefSeq" id="WP_275408919.1">
    <property type="nucleotide sequence ID" value="NZ_BAABEJ010000006.1"/>
</dbReference>
<evidence type="ECO:0000256" key="1">
    <source>
        <dbReference type="SAM" id="MobiDB-lite"/>
    </source>
</evidence>
<keyword evidence="3" id="KW-1185">Reference proteome</keyword>
<proteinExistence type="predicted"/>
<gene>
    <name evidence="2" type="ORF">Mam01_16550</name>
</gene>
<comment type="caution">
    <text evidence="2">The sequence shown here is derived from an EMBL/GenBank/DDBJ whole genome shotgun (WGS) entry which is preliminary data.</text>
</comment>
<protein>
    <submittedName>
        <fullName evidence="2">Uncharacterized protein</fullName>
    </submittedName>
</protein>
<accession>A0ABQ4F9I6</accession>
<reference evidence="2 3" key="1">
    <citation type="submission" date="2021-01" db="EMBL/GenBank/DDBJ databases">
        <title>Whole genome shotgun sequence of Microbispora amethystogenes NBRC 101907.</title>
        <authorList>
            <person name="Komaki H."/>
            <person name="Tamura T."/>
        </authorList>
    </citation>
    <scope>NUCLEOTIDE SEQUENCE [LARGE SCALE GENOMIC DNA]</scope>
    <source>
        <strain evidence="2 3">NBRC 101907</strain>
    </source>
</reference>
<organism evidence="2 3">
    <name type="scientific">Microbispora amethystogenes</name>
    <dbReference type="NCBI Taxonomy" id="1427754"/>
    <lineage>
        <taxon>Bacteria</taxon>
        <taxon>Bacillati</taxon>
        <taxon>Actinomycetota</taxon>
        <taxon>Actinomycetes</taxon>
        <taxon>Streptosporangiales</taxon>
        <taxon>Streptosporangiaceae</taxon>
        <taxon>Microbispora</taxon>
    </lineage>
</organism>